<name>A0A225EFV2_9BACT</name>
<reference evidence="2" key="1">
    <citation type="submission" date="2017-06" db="EMBL/GenBank/DDBJ databases">
        <title>Genome analysis of Fimbriiglobus ruber SP5, the first member of the order Planctomycetales with confirmed chitinolytic capability.</title>
        <authorList>
            <person name="Ravin N.V."/>
            <person name="Rakitin A.L."/>
            <person name="Ivanova A.A."/>
            <person name="Beletsky A.V."/>
            <person name="Kulichevskaya I.S."/>
            <person name="Mardanov A.V."/>
            <person name="Dedysh S.N."/>
        </authorList>
    </citation>
    <scope>NUCLEOTIDE SEQUENCE [LARGE SCALE GENOMIC DNA]</scope>
    <source>
        <strain evidence="2">SP5</strain>
    </source>
</reference>
<keyword evidence="2" id="KW-1185">Reference proteome</keyword>
<evidence type="ECO:0008006" key="3">
    <source>
        <dbReference type="Google" id="ProtNLM"/>
    </source>
</evidence>
<accession>A0A225EFV2</accession>
<dbReference type="OrthoDB" id="518124at2"/>
<evidence type="ECO:0000313" key="2">
    <source>
        <dbReference type="Proteomes" id="UP000214646"/>
    </source>
</evidence>
<dbReference type="RefSeq" id="WP_088252258.1">
    <property type="nucleotide sequence ID" value="NZ_NIDE01000001.1"/>
</dbReference>
<evidence type="ECO:0000313" key="1">
    <source>
        <dbReference type="EMBL" id="OWK47117.1"/>
    </source>
</evidence>
<dbReference type="EMBL" id="NIDE01000001">
    <property type="protein sequence ID" value="OWK47117.1"/>
    <property type="molecule type" value="Genomic_DNA"/>
</dbReference>
<sequence length="199" mass="21637">MAFGDFKFPKVLKDLGLVFRTEDLFPNVPVLAVEPTVQASLNRSIPLASLNNTEKARSEFVIAPILLELQRLAGNQIALFSGPPLDADPARGLNGVCDFVLARSPSPMLMTAPLVAIVEAKNVDLMGGMGQCIATTYAAKLFNENEGRPTRIAYGVCTTGTEWRFLKHEGNEIVVHPNDVYVDNVGKILGILMHFIQAT</sequence>
<dbReference type="Proteomes" id="UP000214646">
    <property type="component" value="Unassembled WGS sequence"/>
</dbReference>
<proteinExistence type="predicted"/>
<dbReference type="AlphaFoldDB" id="A0A225EFV2"/>
<gene>
    <name evidence="1" type="ORF">FRUB_00816</name>
</gene>
<protein>
    <recommendedName>
        <fullName evidence="3">Type I restriction enzyme R protein N-terminal domain-containing protein</fullName>
    </recommendedName>
</protein>
<comment type="caution">
    <text evidence="1">The sequence shown here is derived from an EMBL/GenBank/DDBJ whole genome shotgun (WGS) entry which is preliminary data.</text>
</comment>
<organism evidence="1 2">
    <name type="scientific">Fimbriiglobus ruber</name>
    <dbReference type="NCBI Taxonomy" id="1908690"/>
    <lineage>
        <taxon>Bacteria</taxon>
        <taxon>Pseudomonadati</taxon>
        <taxon>Planctomycetota</taxon>
        <taxon>Planctomycetia</taxon>
        <taxon>Gemmatales</taxon>
        <taxon>Gemmataceae</taxon>
        <taxon>Fimbriiglobus</taxon>
    </lineage>
</organism>